<dbReference type="AlphaFoldDB" id="A0A4V0NCN3"/>
<dbReference type="EMBL" id="CP012670">
    <property type="protein sequence ID" value="AUX19772.1"/>
    <property type="molecule type" value="Genomic_DNA"/>
</dbReference>
<name>A0A4V0NCN3_SORCE</name>
<accession>A0A4V0NCN3</accession>
<organism evidence="1 2">
    <name type="scientific">Sorangium cellulosum</name>
    <name type="common">Polyangium cellulosum</name>
    <dbReference type="NCBI Taxonomy" id="56"/>
    <lineage>
        <taxon>Bacteria</taxon>
        <taxon>Pseudomonadati</taxon>
        <taxon>Myxococcota</taxon>
        <taxon>Polyangia</taxon>
        <taxon>Polyangiales</taxon>
        <taxon>Polyangiaceae</taxon>
        <taxon>Sorangium</taxon>
    </lineage>
</organism>
<gene>
    <name evidence="1" type="ORF">SOCEGT47_002240</name>
</gene>
<proteinExistence type="predicted"/>
<dbReference type="Proteomes" id="UP000295781">
    <property type="component" value="Chromosome"/>
</dbReference>
<reference evidence="1 2" key="1">
    <citation type="submission" date="2015-09" db="EMBL/GenBank/DDBJ databases">
        <title>Sorangium comparison.</title>
        <authorList>
            <person name="Zaburannyi N."/>
            <person name="Bunk B."/>
            <person name="Overmann J."/>
            <person name="Mueller R."/>
        </authorList>
    </citation>
    <scope>NUCLEOTIDE SEQUENCE [LARGE SCALE GENOMIC DNA]</scope>
    <source>
        <strain evidence="1 2">So ceGT47</strain>
    </source>
</reference>
<dbReference type="RefSeq" id="WP_165372980.1">
    <property type="nucleotide sequence ID" value="NZ_CP012670.1"/>
</dbReference>
<evidence type="ECO:0000313" key="1">
    <source>
        <dbReference type="EMBL" id="AUX19772.1"/>
    </source>
</evidence>
<sequence>MVVREVGSSARTFALGIADALEPSLVPDTHPRLVRVRTGVAGEPIGPVVELDEPLGRNPERLWAEWRKRLGEAGPSHE</sequence>
<evidence type="ECO:0000313" key="2">
    <source>
        <dbReference type="Proteomes" id="UP000295781"/>
    </source>
</evidence>
<protein>
    <submittedName>
        <fullName evidence="1">Uncharacterized protein</fullName>
    </submittedName>
</protein>